<dbReference type="EMBL" id="NPBY01000053">
    <property type="protein sequence ID" value="PAD74682.1"/>
    <property type="molecule type" value="Genomic_DNA"/>
</dbReference>
<reference evidence="1 2" key="1">
    <citation type="submission" date="2017-07" db="EMBL/GenBank/DDBJ databases">
        <title>Isolation and whole genome analysis of endospore-forming bacteria from heroin.</title>
        <authorList>
            <person name="Kalinowski J."/>
            <person name="Ahrens B."/>
            <person name="Al-Dilaimi A."/>
            <person name="Winkler A."/>
            <person name="Wibberg D."/>
            <person name="Schleenbecker U."/>
            <person name="Ruckert C."/>
            <person name="Wolfel R."/>
            <person name="Grass G."/>
        </authorList>
    </citation>
    <scope>NUCLEOTIDE SEQUENCE [LARGE SCALE GENOMIC DNA]</scope>
    <source>
        <strain evidence="1 2">7537-G1</strain>
    </source>
</reference>
<proteinExistence type="predicted"/>
<accession>A0A268ENI9</accession>
<gene>
    <name evidence="1" type="ORF">CHH67_17325</name>
</gene>
<protein>
    <submittedName>
        <fullName evidence="1">Uncharacterized protein</fullName>
    </submittedName>
</protein>
<sequence length="227" mass="25611">MIKSIKFDNKLILLLVAVIILLAGVVMLSRMNEGDQKSIVHKVAADADRYTAGDVEGLVKNADYIVTGKFERSSEAWEMRKEPYYKEGDLYNFKVDTNLLGDLTEIIKVGIPHFQRLTTSIEGKEYSADIIEPNYVKPETDKQYVLFLSKYNDIYVPSVSPFIIEIDDQDAAILKYNSDNAPKTFKISGTESIEFSGDGNDYSEIDEITGMDKSTLIEAIKNQIQQK</sequence>
<organism evidence="1 2">
    <name type="scientific">Paenibacillus campinasensis</name>
    <dbReference type="NCBI Taxonomy" id="66347"/>
    <lineage>
        <taxon>Bacteria</taxon>
        <taxon>Bacillati</taxon>
        <taxon>Bacillota</taxon>
        <taxon>Bacilli</taxon>
        <taxon>Bacillales</taxon>
        <taxon>Paenibacillaceae</taxon>
        <taxon>Paenibacillus</taxon>
    </lineage>
</organism>
<dbReference type="RefSeq" id="WP_095266461.1">
    <property type="nucleotide sequence ID" value="NZ_NPBY01000053.1"/>
</dbReference>
<evidence type="ECO:0000313" key="1">
    <source>
        <dbReference type="EMBL" id="PAD74682.1"/>
    </source>
</evidence>
<comment type="caution">
    <text evidence="1">The sequence shown here is derived from an EMBL/GenBank/DDBJ whole genome shotgun (WGS) entry which is preliminary data.</text>
</comment>
<evidence type="ECO:0000313" key="2">
    <source>
        <dbReference type="Proteomes" id="UP000215596"/>
    </source>
</evidence>
<name>A0A268ENI9_9BACL</name>
<dbReference type="OrthoDB" id="2628288at2"/>
<dbReference type="AlphaFoldDB" id="A0A268ENI9"/>
<dbReference type="Proteomes" id="UP000215596">
    <property type="component" value="Unassembled WGS sequence"/>
</dbReference>